<comment type="caution">
    <text evidence="9">The sequence shown here is derived from an EMBL/GenBank/DDBJ whole genome shotgun (WGS) entry which is preliminary data.</text>
</comment>
<evidence type="ECO:0000256" key="5">
    <source>
        <dbReference type="ARBA" id="ARBA00022741"/>
    </source>
</evidence>
<gene>
    <name evidence="9" type="ORF">CGL56_17080</name>
</gene>
<dbReference type="Pfam" id="PF18765">
    <property type="entry name" value="Polbeta"/>
    <property type="match status" value="1"/>
</dbReference>
<evidence type="ECO:0000313" key="10">
    <source>
        <dbReference type="Proteomes" id="UP000226437"/>
    </source>
</evidence>
<evidence type="ECO:0000256" key="2">
    <source>
        <dbReference type="ARBA" id="ARBA00022679"/>
    </source>
</evidence>
<evidence type="ECO:0000256" key="3">
    <source>
        <dbReference type="ARBA" id="ARBA00022695"/>
    </source>
</evidence>
<dbReference type="Gene3D" id="3.30.460.10">
    <property type="entry name" value="Beta Polymerase, domain 2"/>
    <property type="match status" value="1"/>
</dbReference>
<dbReference type="EMBL" id="PDLO01000010">
    <property type="protein sequence ID" value="PHK97290.1"/>
    <property type="molecule type" value="Genomic_DNA"/>
</dbReference>
<evidence type="ECO:0000313" key="9">
    <source>
        <dbReference type="EMBL" id="PHK97290.1"/>
    </source>
</evidence>
<dbReference type="InterPro" id="IPR052038">
    <property type="entry name" value="Type-VII_TA_antitoxin"/>
</dbReference>
<keyword evidence="3" id="KW-0548">Nucleotidyltransferase</keyword>
<dbReference type="GO" id="GO:0046872">
    <property type="term" value="F:metal ion binding"/>
    <property type="evidence" value="ECO:0007669"/>
    <property type="project" value="UniProtKB-KW"/>
</dbReference>
<feature type="domain" description="Polymerase beta nucleotidyltransferase" evidence="8">
    <location>
        <begin position="11"/>
        <end position="106"/>
    </location>
</feature>
<reference evidence="9 10" key="1">
    <citation type="submission" date="2017-10" db="EMBL/GenBank/DDBJ databases">
        <title>The draft genome sequence of Lewinella marina KCTC 32374.</title>
        <authorList>
            <person name="Wang K."/>
        </authorList>
    </citation>
    <scope>NUCLEOTIDE SEQUENCE [LARGE SCALE GENOMIC DNA]</scope>
    <source>
        <strain evidence="9 10">MKG-38</strain>
    </source>
</reference>
<evidence type="ECO:0000256" key="1">
    <source>
        <dbReference type="ARBA" id="ARBA00001946"/>
    </source>
</evidence>
<keyword evidence="2 9" id="KW-0808">Transferase</keyword>
<dbReference type="PANTHER" id="PTHR33571">
    <property type="entry name" value="SSL8005 PROTEIN"/>
    <property type="match status" value="1"/>
</dbReference>
<dbReference type="GO" id="GO:0016779">
    <property type="term" value="F:nucleotidyltransferase activity"/>
    <property type="evidence" value="ECO:0007669"/>
    <property type="project" value="UniProtKB-KW"/>
</dbReference>
<evidence type="ECO:0000256" key="4">
    <source>
        <dbReference type="ARBA" id="ARBA00022723"/>
    </source>
</evidence>
<evidence type="ECO:0000256" key="7">
    <source>
        <dbReference type="ARBA" id="ARBA00022842"/>
    </source>
</evidence>
<accession>A0A2G0CBG4</accession>
<proteinExistence type="predicted"/>
<dbReference type="InterPro" id="IPR043519">
    <property type="entry name" value="NT_sf"/>
</dbReference>
<keyword evidence="10" id="KW-1185">Reference proteome</keyword>
<dbReference type="SUPFAM" id="SSF81301">
    <property type="entry name" value="Nucleotidyltransferase"/>
    <property type="match status" value="1"/>
</dbReference>
<dbReference type="Proteomes" id="UP000226437">
    <property type="component" value="Unassembled WGS sequence"/>
</dbReference>
<keyword evidence="5" id="KW-0547">Nucleotide-binding</keyword>
<protein>
    <submittedName>
        <fullName evidence="9">Nucleotidyltransferase</fullName>
    </submittedName>
</protein>
<keyword evidence="4" id="KW-0479">Metal-binding</keyword>
<name>A0A2G0CBG4_9BACT</name>
<evidence type="ECO:0000256" key="6">
    <source>
        <dbReference type="ARBA" id="ARBA00022840"/>
    </source>
</evidence>
<keyword evidence="7" id="KW-0460">Magnesium</keyword>
<comment type="cofactor">
    <cofactor evidence="1">
        <name>Mg(2+)</name>
        <dbReference type="ChEBI" id="CHEBI:18420"/>
    </cofactor>
</comment>
<evidence type="ECO:0000259" key="8">
    <source>
        <dbReference type="Pfam" id="PF18765"/>
    </source>
</evidence>
<organism evidence="9 10">
    <name type="scientific">Neolewinella marina</name>
    <dbReference type="NCBI Taxonomy" id="438751"/>
    <lineage>
        <taxon>Bacteria</taxon>
        <taxon>Pseudomonadati</taxon>
        <taxon>Bacteroidota</taxon>
        <taxon>Saprospiria</taxon>
        <taxon>Saprospirales</taxon>
        <taxon>Lewinellaceae</taxon>
        <taxon>Neolewinella</taxon>
    </lineage>
</organism>
<keyword evidence="6" id="KW-0067">ATP-binding</keyword>
<dbReference type="GO" id="GO:0005524">
    <property type="term" value="F:ATP binding"/>
    <property type="evidence" value="ECO:0007669"/>
    <property type="project" value="UniProtKB-KW"/>
</dbReference>
<sequence length="110" mass="12627">MHTLIKDNIGQIAAACRKYAVKELSVFGSVLEEKRFAASSDVDVYVDFDESNMSLERYADCYFALHAELENILDRPVDITTKRSLKNPFFKEELNRTKQSIFQLSEKIDG</sequence>
<dbReference type="PANTHER" id="PTHR33571:SF12">
    <property type="entry name" value="BSL3053 PROTEIN"/>
    <property type="match status" value="1"/>
</dbReference>
<dbReference type="CDD" id="cd05403">
    <property type="entry name" value="NT_KNTase_like"/>
    <property type="match status" value="1"/>
</dbReference>
<dbReference type="AlphaFoldDB" id="A0A2G0CBG4"/>
<dbReference type="InterPro" id="IPR041633">
    <property type="entry name" value="Polbeta"/>
</dbReference>